<organism evidence="5 6">
    <name type="scientific">Fraxinus pennsylvanica</name>
    <dbReference type="NCBI Taxonomy" id="56036"/>
    <lineage>
        <taxon>Eukaryota</taxon>
        <taxon>Viridiplantae</taxon>
        <taxon>Streptophyta</taxon>
        <taxon>Embryophyta</taxon>
        <taxon>Tracheophyta</taxon>
        <taxon>Spermatophyta</taxon>
        <taxon>Magnoliopsida</taxon>
        <taxon>eudicotyledons</taxon>
        <taxon>Gunneridae</taxon>
        <taxon>Pentapetalae</taxon>
        <taxon>asterids</taxon>
        <taxon>lamiids</taxon>
        <taxon>Lamiales</taxon>
        <taxon>Oleaceae</taxon>
        <taxon>Oleeae</taxon>
        <taxon>Fraxinus</taxon>
    </lineage>
</organism>
<dbReference type="EMBL" id="OU503047">
    <property type="protein sequence ID" value="CAI9771971.1"/>
    <property type="molecule type" value="Genomic_DNA"/>
</dbReference>
<reference evidence="5" key="1">
    <citation type="submission" date="2023-05" db="EMBL/GenBank/DDBJ databases">
        <authorList>
            <person name="Huff M."/>
        </authorList>
    </citation>
    <scope>NUCLEOTIDE SEQUENCE</scope>
</reference>
<dbReference type="InterPro" id="IPR006709">
    <property type="entry name" value="SSU_processome_Utp14"/>
</dbReference>
<dbReference type="PANTHER" id="PTHR14150">
    <property type="entry name" value="U3 SMALL NUCLEOLAR RNA-ASSOCIATED PROTEIN 14"/>
    <property type="match status" value="1"/>
</dbReference>
<evidence type="ECO:0000256" key="3">
    <source>
        <dbReference type="ARBA" id="ARBA00023242"/>
    </source>
</evidence>
<comment type="subcellular location">
    <subcellularLocation>
        <location evidence="1">Nucleus</location>
        <location evidence="1">Nucleolus</location>
    </subcellularLocation>
</comment>
<dbReference type="GO" id="GO:0006364">
    <property type="term" value="P:rRNA processing"/>
    <property type="evidence" value="ECO:0007669"/>
    <property type="project" value="InterPro"/>
</dbReference>
<feature type="region of interest" description="Disordered" evidence="4">
    <location>
        <begin position="88"/>
        <end position="133"/>
    </location>
</feature>
<sequence length="325" mass="36185">MPRSTWKNHWIERHSTPRRDITRRCSELPIREQRCRTAAGRSSSFTSHMAVAPGESLDEDKMIEMVVDKFPKFHECPTNLQLAKSINEQSEHQQPPENQQLDQTVSQPISASKEPPFTSSHSSPLNPVNEKLGNTIPNLPLQVYSRRKVDPGPMLVQFSDPIAGNEERQSVYGNKDNVDEDLVDIIKKLAEDEAALDAFVSIVTGPPGPNPVQLIPKINLLVLEIRGDQDTFTPIDGPVALSNAALYLFEGCCAVQSSGFSRWIAAFNQAEKLHTRTLPYPYTSKEVFEQSIRMPIGPEFNPVTAVGALNRPQVVKRTGVSIKPI</sequence>
<protein>
    <submittedName>
        <fullName evidence="5">Uncharacterized protein</fullName>
    </submittedName>
</protein>
<proteinExistence type="predicted"/>
<feature type="compositionally biased region" description="Polar residues" evidence="4">
    <location>
        <begin position="117"/>
        <end position="126"/>
    </location>
</feature>
<evidence type="ECO:0000256" key="1">
    <source>
        <dbReference type="ARBA" id="ARBA00004604"/>
    </source>
</evidence>
<accession>A0AAD2E256</accession>
<dbReference type="PANTHER" id="PTHR14150:SF12">
    <property type="entry name" value="U3 SMALL NUCLEOLAR RNA-ASSOCIATED PROTEIN 14 HOMOLOG A"/>
    <property type="match status" value="1"/>
</dbReference>
<gene>
    <name evidence="5" type="ORF">FPE_LOCUS19401</name>
</gene>
<dbReference type="GO" id="GO:0032040">
    <property type="term" value="C:small-subunit processome"/>
    <property type="evidence" value="ECO:0007669"/>
    <property type="project" value="InterPro"/>
</dbReference>
<evidence type="ECO:0000313" key="5">
    <source>
        <dbReference type="EMBL" id="CAI9771971.1"/>
    </source>
</evidence>
<keyword evidence="6" id="KW-1185">Reference proteome</keyword>
<evidence type="ECO:0000256" key="4">
    <source>
        <dbReference type="SAM" id="MobiDB-lite"/>
    </source>
</evidence>
<feature type="compositionally biased region" description="Polar residues" evidence="4">
    <location>
        <begin position="88"/>
        <end position="110"/>
    </location>
</feature>
<name>A0AAD2E256_9LAMI</name>
<dbReference type="Proteomes" id="UP000834106">
    <property type="component" value="Chromosome 12"/>
</dbReference>
<evidence type="ECO:0000313" key="6">
    <source>
        <dbReference type="Proteomes" id="UP000834106"/>
    </source>
</evidence>
<dbReference type="AlphaFoldDB" id="A0AAD2E256"/>
<evidence type="ECO:0000256" key="2">
    <source>
        <dbReference type="ARBA" id="ARBA00022553"/>
    </source>
</evidence>
<keyword evidence="2" id="KW-0597">Phosphoprotein</keyword>
<keyword evidence="3" id="KW-0539">Nucleus</keyword>
<dbReference type="Pfam" id="PF04615">
    <property type="entry name" value="Utp14"/>
    <property type="match status" value="1"/>
</dbReference>